<evidence type="ECO:0000313" key="1">
    <source>
        <dbReference type="EMBL" id="GFT55774.1"/>
    </source>
</evidence>
<proteinExistence type="predicted"/>
<dbReference type="Proteomes" id="UP000887013">
    <property type="component" value="Unassembled WGS sequence"/>
</dbReference>
<dbReference type="EMBL" id="BMAW01017823">
    <property type="protein sequence ID" value="GFT55774.1"/>
    <property type="molecule type" value="Genomic_DNA"/>
</dbReference>
<evidence type="ECO:0000313" key="2">
    <source>
        <dbReference type="Proteomes" id="UP000887013"/>
    </source>
</evidence>
<feature type="non-terminal residue" evidence="1">
    <location>
        <position position="1"/>
    </location>
</feature>
<dbReference type="AlphaFoldDB" id="A0A8X6P7N9"/>
<protein>
    <submittedName>
        <fullName evidence="1">Uncharacterized protein</fullName>
    </submittedName>
</protein>
<comment type="caution">
    <text evidence="1">The sequence shown here is derived from an EMBL/GenBank/DDBJ whole genome shotgun (WGS) entry which is preliminary data.</text>
</comment>
<organism evidence="1 2">
    <name type="scientific">Nephila pilipes</name>
    <name type="common">Giant wood spider</name>
    <name type="synonym">Nephila maculata</name>
    <dbReference type="NCBI Taxonomy" id="299642"/>
    <lineage>
        <taxon>Eukaryota</taxon>
        <taxon>Metazoa</taxon>
        <taxon>Ecdysozoa</taxon>
        <taxon>Arthropoda</taxon>
        <taxon>Chelicerata</taxon>
        <taxon>Arachnida</taxon>
        <taxon>Araneae</taxon>
        <taxon>Araneomorphae</taxon>
        <taxon>Entelegynae</taxon>
        <taxon>Araneoidea</taxon>
        <taxon>Nephilidae</taxon>
        <taxon>Nephila</taxon>
    </lineage>
</organism>
<reference evidence="1" key="1">
    <citation type="submission" date="2020-08" db="EMBL/GenBank/DDBJ databases">
        <title>Multicomponent nature underlies the extraordinary mechanical properties of spider dragline silk.</title>
        <authorList>
            <person name="Kono N."/>
            <person name="Nakamura H."/>
            <person name="Mori M."/>
            <person name="Yoshida Y."/>
            <person name="Ohtoshi R."/>
            <person name="Malay A.D."/>
            <person name="Moran D.A.P."/>
            <person name="Tomita M."/>
            <person name="Numata K."/>
            <person name="Arakawa K."/>
        </authorList>
    </citation>
    <scope>NUCLEOTIDE SEQUENCE</scope>
</reference>
<accession>A0A8X6P7N9</accession>
<gene>
    <name evidence="1" type="ORF">NPIL_103961</name>
</gene>
<sequence length="47" mass="5420">KPFEGRNDICREFEPRSSSGDETLRQLCSKLHISAFDFELYIEIGKG</sequence>
<keyword evidence="2" id="KW-1185">Reference proteome</keyword>
<name>A0A8X6P7N9_NEPPI</name>